<dbReference type="AlphaFoldDB" id="A0A1I4QXF5"/>
<name>A0A1I4QXF5_9BACI</name>
<accession>A0A1I4QXF5</accession>
<gene>
    <name evidence="1" type="ORF">SAMN04488054_15121</name>
</gene>
<evidence type="ECO:0000313" key="1">
    <source>
        <dbReference type="EMBL" id="SFM44376.1"/>
    </source>
</evidence>
<keyword evidence="2" id="KW-1185">Reference proteome</keyword>
<dbReference type="EMBL" id="FOTY01000051">
    <property type="protein sequence ID" value="SFM44376.1"/>
    <property type="molecule type" value="Genomic_DNA"/>
</dbReference>
<evidence type="ECO:0000313" key="2">
    <source>
        <dbReference type="Proteomes" id="UP000199668"/>
    </source>
</evidence>
<dbReference type="STRING" id="266892.SAMN04488054_15121"/>
<organism evidence="1 2">
    <name type="scientific">Salibacterium qingdaonense</name>
    <dbReference type="NCBI Taxonomy" id="266892"/>
    <lineage>
        <taxon>Bacteria</taxon>
        <taxon>Bacillati</taxon>
        <taxon>Bacillota</taxon>
        <taxon>Bacilli</taxon>
        <taxon>Bacillales</taxon>
        <taxon>Bacillaceae</taxon>
    </lineage>
</organism>
<reference evidence="1 2" key="1">
    <citation type="submission" date="2016-10" db="EMBL/GenBank/DDBJ databases">
        <authorList>
            <person name="de Groot N.N."/>
        </authorList>
    </citation>
    <scope>NUCLEOTIDE SEQUENCE [LARGE SCALE GENOMIC DNA]</scope>
    <source>
        <strain evidence="1 2">CGMCC 1.6134</strain>
    </source>
</reference>
<dbReference type="Proteomes" id="UP000199668">
    <property type="component" value="Unassembled WGS sequence"/>
</dbReference>
<protein>
    <submittedName>
        <fullName evidence="1">Uncharacterized protein</fullName>
    </submittedName>
</protein>
<proteinExistence type="predicted"/>
<sequence length="60" mass="6947">MQYRIPIPGSYVGLTKDCEDRGRLFKQYVQGYINKTYPEMKLLKIEGMTAICEKKNSLAD</sequence>